<dbReference type="KEGG" id="blr:BRLA_c031390"/>
<dbReference type="HOGENOM" id="CLU_2970376_0_0_9"/>
<dbReference type="Proteomes" id="UP000005850">
    <property type="component" value="Chromosome"/>
</dbReference>
<organism evidence="1 2">
    <name type="scientific">Brevibacillus laterosporus LMG 15441</name>
    <dbReference type="NCBI Taxonomy" id="1042163"/>
    <lineage>
        <taxon>Bacteria</taxon>
        <taxon>Bacillati</taxon>
        <taxon>Bacillota</taxon>
        <taxon>Bacilli</taxon>
        <taxon>Bacillales</taxon>
        <taxon>Paenibacillaceae</taxon>
        <taxon>Brevibacillus</taxon>
    </lineage>
</organism>
<sequence>MLRDIEVRIPIPEWILAIKDDQKRRAAMKECWGSYSMRYGDDYELKQVRNGEFIMTKK</sequence>
<evidence type="ECO:0000313" key="2">
    <source>
        <dbReference type="Proteomes" id="UP000005850"/>
    </source>
</evidence>
<name>A0A075R7Q0_BRELA</name>
<gene>
    <name evidence="1" type="ORF">BRLA_c031390</name>
</gene>
<evidence type="ECO:0000313" key="1">
    <source>
        <dbReference type="EMBL" id="AIG27451.1"/>
    </source>
</evidence>
<dbReference type="RefSeq" id="WP_003337099.1">
    <property type="nucleotide sequence ID" value="NZ_CP007806.1"/>
</dbReference>
<accession>A0A075R7Q0</accession>
<proteinExistence type="predicted"/>
<protein>
    <submittedName>
        <fullName evidence="1">Uncharacterized protein</fullName>
    </submittedName>
</protein>
<dbReference type="EMBL" id="CP007806">
    <property type="protein sequence ID" value="AIG27451.1"/>
    <property type="molecule type" value="Genomic_DNA"/>
</dbReference>
<dbReference type="STRING" id="1042163.BRLA_c031390"/>
<dbReference type="AlphaFoldDB" id="A0A075R7Q0"/>
<reference evidence="1 2" key="1">
    <citation type="journal article" date="2011" name="J. Bacteriol.">
        <title>Genome sequence of Brevibacillus laterosporus LMG 15441, a pathogen of invertebrates.</title>
        <authorList>
            <person name="Djukic M."/>
            <person name="Poehlein A."/>
            <person name="Thurmer A."/>
            <person name="Daniel R."/>
        </authorList>
    </citation>
    <scope>NUCLEOTIDE SEQUENCE [LARGE SCALE GENOMIC DNA]</scope>
    <source>
        <strain evidence="1 2">LMG 15441</strain>
    </source>
</reference>
<keyword evidence="2" id="KW-1185">Reference proteome</keyword>